<evidence type="ECO:0000259" key="1">
    <source>
        <dbReference type="PROSITE" id="PS50940"/>
    </source>
</evidence>
<name>A0A0P8XU22_DROAN</name>
<protein>
    <recommendedName>
        <fullName evidence="1">Chitin-binding type-2 domain-containing protein</fullName>
    </recommendedName>
</protein>
<evidence type="ECO:0000313" key="3">
    <source>
        <dbReference type="Proteomes" id="UP000007801"/>
    </source>
</evidence>
<proteinExistence type="predicted"/>
<reference evidence="2 3" key="1">
    <citation type="journal article" date="2007" name="Nature">
        <title>Evolution of genes and genomes on the Drosophila phylogeny.</title>
        <authorList>
            <consortium name="Drosophila 12 Genomes Consortium"/>
            <person name="Clark A.G."/>
            <person name="Eisen M.B."/>
            <person name="Smith D.R."/>
            <person name="Bergman C.M."/>
            <person name="Oliver B."/>
            <person name="Markow T.A."/>
            <person name="Kaufman T.C."/>
            <person name="Kellis M."/>
            <person name="Gelbart W."/>
            <person name="Iyer V.N."/>
            <person name="Pollard D.A."/>
            <person name="Sackton T.B."/>
            <person name="Larracuente A.M."/>
            <person name="Singh N.D."/>
            <person name="Abad J.P."/>
            <person name="Abt D.N."/>
            <person name="Adryan B."/>
            <person name="Aguade M."/>
            <person name="Akashi H."/>
            <person name="Anderson W.W."/>
            <person name="Aquadro C.F."/>
            <person name="Ardell D.H."/>
            <person name="Arguello R."/>
            <person name="Artieri C.G."/>
            <person name="Barbash D.A."/>
            <person name="Barker D."/>
            <person name="Barsanti P."/>
            <person name="Batterham P."/>
            <person name="Batzoglou S."/>
            <person name="Begun D."/>
            <person name="Bhutkar A."/>
            <person name="Blanco E."/>
            <person name="Bosak S.A."/>
            <person name="Bradley R.K."/>
            <person name="Brand A.D."/>
            <person name="Brent M.R."/>
            <person name="Brooks A.N."/>
            <person name="Brown R.H."/>
            <person name="Butlin R.K."/>
            <person name="Caggese C."/>
            <person name="Calvi B.R."/>
            <person name="Bernardo de Carvalho A."/>
            <person name="Caspi A."/>
            <person name="Castrezana S."/>
            <person name="Celniker S.E."/>
            <person name="Chang J.L."/>
            <person name="Chapple C."/>
            <person name="Chatterji S."/>
            <person name="Chinwalla A."/>
            <person name="Civetta A."/>
            <person name="Clifton S.W."/>
            <person name="Comeron J.M."/>
            <person name="Costello J.C."/>
            <person name="Coyne J.A."/>
            <person name="Daub J."/>
            <person name="David R.G."/>
            <person name="Delcher A.L."/>
            <person name="Delehaunty K."/>
            <person name="Do C.B."/>
            <person name="Ebling H."/>
            <person name="Edwards K."/>
            <person name="Eickbush T."/>
            <person name="Evans J.D."/>
            <person name="Filipski A."/>
            <person name="Findeiss S."/>
            <person name="Freyhult E."/>
            <person name="Fulton L."/>
            <person name="Fulton R."/>
            <person name="Garcia A.C."/>
            <person name="Gardiner A."/>
            <person name="Garfield D.A."/>
            <person name="Garvin B.E."/>
            <person name="Gibson G."/>
            <person name="Gilbert D."/>
            <person name="Gnerre S."/>
            <person name="Godfrey J."/>
            <person name="Good R."/>
            <person name="Gotea V."/>
            <person name="Gravely B."/>
            <person name="Greenberg A.J."/>
            <person name="Griffiths-Jones S."/>
            <person name="Gross S."/>
            <person name="Guigo R."/>
            <person name="Gustafson E.A."/>
            <person name="Haerty W."/>
            <person name="Hahn M.W."/>
            <person name="Halligan D.L."/>
            <person name="Halpern A.L."/>
            <person name="Halter G.M."/>
            <person name="Han M.V."/>
            <person name="Heger A."/>
            <person name="Hillier L."/>
            <person name="Hinrichs A.S."/>
            <person name="Holmes I."/>
            <person name="Hoskins R.A."/>
            <person name="Hubisz M.J."/>
            <person name="Hultmark D."/>
            <person name="Huntley M.A."/>
            <person name="Jaffe D.B."/>
            <person name="Jagadeeshan S."/>
            <person name="Jeck W.R."/>
            <person name="Johnson J."/>
            <person name="Jones C.D."/>
            <person name="Jordan W.C."/>
            <person name="Karpen G.H."/>
            <person name="Kataoka E."/>
            <person name="Keightley P.D."/>
            <person name="Kheradpour P."/>
            <person name="Kirkness E.F."/>
            <person name="Koerich L.B."/>
            <person name="Kristiansen K."/>
            <person name="Kudrna D."/>
            <person name="Kulathinal R.J."/>
            <person name="Kumar S."/>
            <person name="Kwok R."/>
            <person name="Lander E."/>
            <person name="Langley C.H."/>
            <person name="Lapoint R."/>
            <person name="Lazzaro B.P."/>
            <person name="Lee S.J."/>
            <person name="Levesque L."/>
            <person name="Li R."/>
            <person name="Lin C.F."/>
            <person name="Lin M.F."/>
            <person name="Lindblad-Toh K."/>
            <person name="Llopart A."/>
            <person name="Long M."/>
            <person name="Low L."/>
            <person name="Lozovsky E."/>
            <person name="Lu J."/>
            <person name="Luo M."/>
            <person name="Machado C.A."/>
            <person name="Makalowski W."/>
            <person name="Marzo M."/>
            <person name="Matsuda M."/>
            <person name="Matzkin L."/>
            <person name="McAllister B."/>
            <person name="McBride C.S."/>
            <person name="McKernan B."/>
            <person name="McKernan K."/>
            <person name="Mendez-Lago M."/>
            <person name="Minx P."/>
            <person name="Mollenhauer M.U."/>
            <person name="Montooth K."/>
            <person name="Mount S.M."/>
            <person name="Mu X."/>
            <person name="Myers E."/>
            <person name="Negre B."/>
            <person name="Newfeld S."/>
            <person name="Nielsen R."/>
            <person name="Noor M.A."/>
            <person name="O'Grady P."/>
            <person name="Pachter L."/>
            <person name="Papaceit M."/>
            <person name="Parisi M.J."/>
            <person name="Parisi M."/>
            <person name="Parts L."/>
            <person name="Pedersen J.S."/>
            <person name="Pesole G."/>
            <person name="Phillippy A.M."/>
            <person name="Ponting C.P."/>
            <person name="Pop M."/>
            <person name="Porcelli D."/>
            <person name="Powell J.R."/>
            <person name="Prohaska S."/>
            <person name="Pruitt K."/>
            <person name="Puig M."/>
            <person name="Quesneville H."/>
            <person name="Ram K.R."/>
            <person name="Rand D."/>
            <person name="Rasmussen M.D."/>
            <person name="Reed L.K."/>
            <person name="Reenan R."/>
            <person name="Reily A."/>
            <person name="Remington K.A."/>
            <person name="Rieger T.T."/>
            <person name="Ritchie M.G."/>
            <person name="Robin C."/>
            <person name="Rogers Y.H."/>
            <person name="Rohde C."/>
            <person name="Rozas J."/>
            <person name="Rubenfield M.J."/>
            <person name="Ruiz A."/>
            <person name="Russo S."/>
            <person name="Salzberg S.L."/>
            <person name="Sanchez-Gracia A."/>
            <person name="Saranga D.J."/>
            <person name="Sato H."/>
            <person name="Schaeffer S.W."/>
            <person name="Schatz M.C."/>
            <person name="Schlenke T."/>
            <person name="Schwartz R."/>
            <person name="Segarra C."/>
            <person name="Singh R.S."/>
            <person name="Sirot L."/>
            <person name="Sirota M."/>
            <person name="Sisneros N.B."/>
            <person name="Smith C.D."/>
            <person name="Smith T.F."/>
            <person name="Spieth J."/>
            <person name="Stage D.E."/>
            <person name="Stark A."/>
            <person name="Stephan W."/>
            <person name="Strausberg R.L."/>
            <person name="Strempel S."/>
            <person name="Sturgill D."/>
            <person name="Sutton G."/>
            <person name="Sutton G.G."/>
            <person name="Tao W."/>
            <person name="Teichmann S."/>
            <person name="Tobari Y.N."/>
            <person name="Tomimura Y."/>
            <person name="Tsolas J.M."/>
            <person name="Valente V.L."/>
            <person name="Venter E."/>
            <person name="Venter J.C."/>
            <person name="Vicario S."/>
            <person name="Vieira F.G."/>
            <person name="Vilella A.J."/>
            <person name="Villasante A."/>
            <person name="Walenz B."/>
            <person name="Wang J."/>
            <person name="Wasserman M."/>
            <person name="Watts T."/>
            <person name="Wilson D."/>
            <person name="Wilson R.K."/>
            <person name="Wing R.A."/>
            <person name="Wolfner M.F."/>
            <person name="Wong A."/>
            <person name="Wong G.K."/>
            <person name="Wu C.I."/>
            <person name="Wu G."/>
            <person name="Yamamoto D."/>
            <person name="Yang H.P."/>
            <person name="Yang S.P."/>
            <person name="Yorke J.A."/>
            <person name="Yoshida K."/>
            <person name="Zdobnov E."/>
            <person name="Zhang P."/>
            <person name="Zhang Y."/>
            <person name="Zimin A.V."/>
            <person name="Baldwin J."/>
            <person name="Abdouelleil A."/>
            <person name="Abdulkadir J."/>
            <person name="Abebe A."/>
            <person name="Abera B."/>
            <person name="Abreu J."/>
            <person name="Acer S.C."/>
            <person name="Aftuck L."/>
            <person name="Alexander A."/>
            <person name="An P."/>
            <person name="Anderson E."/>
            <person name="Anderson S."/>
            <person name="Arachi H."/>
            <person name="Azer M."/>
            <person name="Bachantsang P."/>
            <person name="Barry A."/>
            <person name="Bayul T."/>
            <person name="Berlin A."/>
            <person name="Bessette D."/>
            <person name="Bloom T."/>
            <person name="Blye J."/>
            <person name="Boguslavskiy L."/>
            <person name="Bonnet C."/>
            <person name="Boukhgalter B."/>
            <person name="Bourzgui I."/>
            <person name="Brown A."/>
            <person name="Cahill P."/>
            <person name="Channer S."/>
            <person name="Cheshatsang Y."/>
            <person name="Chuda L."/>
            <person name="Citroen M."/>
            <person name="Collymore A."/>
            <person name="Cooke P."/>
            <person name="Costello M."/>
            <person name="D'Aco K."/>
            <person name="Daza R."/>
            <person name="De Haan G."/>
            <person name="DeGray S."/>
            <person name="DeMaso C."/>
            <person name="Dhargay N."/>
            <person name="Dooley K."/>
            <person name="Dooley E."/>
            <person name="Doricent M."/>
            <person name="Dorje P."/>
            <person name="Dorjee K."/>
            <person name="Dupes A."/>
            <person name="Elong R."/>
            <person name="Falk J."/>
            <person name="Farina A."/>
            <person name="Faro S."/>
            <person name="Ferguson D."/>
            <person name="Fisher S."/>
            <person name="Foley C.D."/>
            <person name="Franke A."/>
            <person name="Friedrich D."/>
            <person name="Gadbois L."/>
            <person name="Gearin G."/>
            <person name="Gearin C.R."/>
            <person name="Giannoukos G."/>
            <person name="Goode T."/>
            <person name="Graham J."/>
            <person name="Grandbois E."/>
            <person name="Grewal S."/>
            <person name="Gyaltsen K."/>
            <person name="Hafez N."/>
            <person name="Hagos B."/>
            <person name="Hall J."/>
            <person name="Henson C."/>
            <person name="Hollinger A."/>
            <person name="Honan T."/>
            <person name="Huard M.D."/>
            <person name="Hughes L."/>
            <person name="Hurhula B."/>
            <person name="Husby M.E."/>
            <person name="Kamat A."/>
            <person name="Kanga B."/>
            <person name="Kashin S."/>
            <person name="Khazanovich D."/>
            <person name="Kisner P."/>
            <person name="Lance K."/>
            <person name="Lara M."/>
            <person name="Lee W."/>
            <person name="Lennon N."/>
            <person name="Letendre F."/>
            <person name="LeVine R."/>
            <person name="Lipovsky A."/>
            <person name="Liu X."/>
            <person name="Liu J."/>
            <person name="Liu S."/>
            <person name="Lokyitsang T."/>
            <person name="Lokyitsang Y."/>
            <person name="Lubonja R."/>
            <person name="Lui A."/>
            <person name="MacDonald P."/>
            <person name="Magnisalis V."/>
            <person name="Maru K."/>
            <person name="Matthews C."/>
            <person name="McCusker W."/>
            <person name="McDonough S."/>
            <person name="Mehta T."/>
            <person name="Meldrim J."/>
            <person name="Meneus L."/>
            <person name="Mihai O."/>
            <person name="Mihalev A."/>
            <person name="Mihova T."/>
            <person name="Mittelman R."/>
            <person name="Mlenga V."/>
            <person name="Montmayeur A."/>
            <person name="Mulrain L."/>
            <person name="Navidi A."/>
            <person name="Naylor J."/>
            <person name="Negash T."/>
            <person name="Nguyen T."/>
            <person name="Nguyen N."/>
            <person name="Nicol R."/>
            <person name="Norbu C."/>
            <person name="Norbu N."/>
            <person name="Novod N."/>
            <person name="O'Neill B."/>
            <person name="Osman S."/>
            <person name="Markiewicz E."/>
            <person name="Oyono O.L."/>
            <person name="Patti C."/>
            <person name="Phunkhang P."/>
            <person name="Pierre F."/>
            <person name="Priest M."/>
            <person name="Raghuraman S."/>
            <person name="Rege F."/>
            <person name="Reyes R."/>
            <person name="Rise C."/>
            <person name="Rogov P."/>
            <person name="Ross K."/>
            <person name="Ryan E."/>
            <person name="Settipalli S."/>
            <person name="Shea T."/>
            <person name="Sherpa N."/>
            <person name="Shi L."/>
            <person name="Shih D."/>
            <person name="Sparrow T."/>
            <person name="Spaulding J."/>
            <person name="Stalker J."/>
            <person name="Stange-Thomann N."/>
            <person name="Stavropoulos S."/>
            <person name="Stone C."/>
            <person name="Strader C."/>
            <person name="Tesfaye S."/>
            <person name="Thomson T."/>
            <person name="Thoulutsang Y."/>
            <person name="Thoulutsang D."/>
            <person name="Topham K."/>
            <person name="Topping I."/>
            <person name="Tsamla T."/>
            <person name="Vassiliev H."/>
            <person name="Vo A."/>
            <person name="Wangchuk T."/>
            <person name="Wangdi T."/>
            <person name="Weiand M."/>
            <person name="Wilkinson J."/>
            <person name="Wilson A."/>
            <person name="Yadav S."/>
            <person name="Young G."/>
            <person name="Yu Q."/>
            <person name="Zembek L."/>
            <person name="Zhong D."/>
            <person name="Zimmer A."/>
            <person name="Zwirko Z."/>
            <person name="Jaffe D.B."/>
            <person name="Alvarez P."/>
            <person name="Brockman W."/>
            <person name="Butler J."/>
            <person name="Chin C."/>
            <person name="Gnerre S."/>
            <person name="Grabherr M."/>
            <person name="Kleber M."/>
            <person name="Mauceli E."/>
            <person name="MacCallum I."/>
        </authorList>
    </citation>
    <scope>NUCLEOTIDE SEQUENCE [LARGE SCALE GENOMIC DNA]</scope>
    <source>
        <strain evidence="3">Tucson 14024-0371.13</strain>
    </source>
</reference>
<dbReference type="EMBL" id="CH902618">
    <property type="protein sequence ID" value="KPU78202.1"/>
    <property type="molecule type" value="Genomic_DNA"/>
</dbReference>
<feature type="domain" description="Chitin-binding type-2" evidence="1">
    <location>
        <begin position="82"/>
        <end position="142"/>
    </location>
</feature>
<dbReference type="SUPFAM" id="SSF57625">
    <property type="entry name" value="Invertebrate chitin-binding proteins"/>
    <property type="match status" value="2"/>
</dbReference>
<accession>A0A0P8XU22</accession>
<dbReference type="OrthoDB" id="6020543at2759"/>
<dbReference type="SMART" id="SM00494">
    <property type="entry name" value="ChtBD2"/>
    <property type="match status" value="2"/>
</dbReference>
<keyword evidence="3" id="KW-1185">Reference proteome</keyword>
<dbReference type="Gene3D" id="2.170.140.10">
    <property type="entry name" value="Chitin binding domain"/>
    <property type="match status" value="2"/>
</dbReference>
<dbReference type="InterPro" id="IPR002557">
    <property type="entry name" value="Chitin-bd_dom"/>
</dbReference>
<dbReference type="AlphaFoldDB" id="A0A0P8XU22"/>
<evidence type="ECO:0000313" key="2">
    <source>
        <dbReference type="EMBL" id="KPU78202.1"/>
    </source>
</evidence>
<dbReference type="PROSITE" id="PS50940">
    <property type="entry name" value="CHIT_BIND_II"/>
    <property type="match status" value="2"/>
</dbReference>
<dbReference type="GO" id="GO:0008061">
    <property type="term" value="F:chitin binding"/>
    <property type="evidence" value="ECO:0007669"/>
    <property type="project" value="InterPro"/>
</dbReference>
<dbReference type="InterPro" id="IPR036508">
    <property type="entry name" value="Chitin-bd_dom_sf"/>
</dbReference>
<dbReference type="Pfam" id="PF01607">
    <property type="entry name" value="CBM_14"/>
    <property type="match status" value="2"/>
</dbReference>
<dbReference type="GO" id="GO:0005576">
    <property type="term" value="C:extracellular region"/>
    <property type="evidence" value="ECO:0007669"/>
    <property type="project" value="InterPro"/>
</dbReference>
<dbReference type="Proteomes" id="UP000007801">
    <property type="component" value="Unassembled WGS sequence"/>
</dbReference>
<feature type="domain" description="Chitin-binding type-2" evidence="1">
    <location>
        <begin position="1"/>
        <end position="46"/>
    </location>
</feature>
<dbReference type="InParanoid" id="A0A0P8XU22"/>
<dbReference type="STRING" id="7217.A0A0P8XU22"/>
<gene>
    <name evidence="2" type="primary">Dana\GF26603</name>
    <name evidence="2" type="ORF">GF26603</name>
</gene>
<organism evidence="2 3">
    <name type="scientific">Drosophila ananassae</name>
    <name type="common">Fruit fly</name>
    <dbReference type="NCBI Taxonomy" id="7217"/>
    <lineage>
        <taxon>Eukaryota</taxon>
        <taxon>Metazoa</taxon>
        <taxon>Ecdysozoa</taxon>
        <taxon>Arthropoda</taxon>
        <taxon>Hexapoda</taxon>
        <taxon>Insecta</taxon>
        <taxon>Pterygota</taxon>
        <taxon>Neoptera</taxon>
        <taxon>Endopterygota</taxon>
        <taxon>Diptera</taxon>
        <taxon>Brachycera</taxon>
        <taxon>Muscomorpha</taxon>
        <taxon>Ephydroidea</taxon>
        <taxon>Drosophilidae</taxon>
        <taxon>Drosophila</taxon>
        <taxon>Sophophora</taxon>
    </lineage>
</organism>
<sequence>MCKDHQVGDLVPDCDDCSSYYLCGNNSITLKKCGTGLVFDIVVNACVPGTCPRVDGECSNPGPDPDPTTTADPGPEPCANTAVKCTFYGQMLPNAQHCQRFWICVGAGVGVCPAEGFCELGQWFNREKFVCDFRENVYNCPANVD</sequence>